<organism evidence="1 2">
    <name type="scientific">Agrocybe chaxingu</name>
    <dbReference type="NCBI Taxonomy" id="84603"/>
    <lineage>
        <taxon>Eukaryota</taxon>
        <taxon>Fungi</taxon>
        <taxon>Dikarya</taxon>
        <taxon>Basidiomycota</taxon>
        <taxon>Agaricomycotina</taxon>
        <taxon>Agaricomycetes</taxon>
        <taxon>Agaricomycetidae</taxon>
        <taxon>Agaricales</taxon>
        <taxon>Agaricineae</taxon>
        <taxon>Strophariaceae</taxon>
        <taxon>Agrocybe</taxon>
    </lineage>
</organism>
<sequence length="278" mass="31340">MLTAVMYETKWHKQRALPPATIRHSGHTGMTSKLETFLDSLASISVSLERKEVVALGIREVASSQMSTGGPAEERTLLIAENDNLDLTSPAVVHLKKVWSKLDELVSIIQKISAEGGKVLMGVAAVEALMENEKGLNGFQELRAMIYEHTFPKHSDRLDRRLEDFDLFVSALREITDMMQSGTSNPGQRQRPAALNLPTEEDFKRLNQIRGYLDEFKTHRKFNSSVHVAVIDKIQVIIDSWDMTPLGTWNSLITRNRLKKLPKVSGVDKVQVRVRICH</sequence>
<comment type="caution">
    <text evidence="1">The sequence shown here is derived from an EMBL/GenBank/DDBJ whole genome shotgun (WGS) entry which is preliminary data.</text>
</comment>
<dbReference type="EMBL" id="JANKHO010000333">
    <property type="protein sequence ID" value="KAJ3511338.1"/>
    <property type="molecule type" value="Genomic_DNA"/>
</dbReference>
<dbReference type="AlphaFoldDB" id="A0A9W8K4H8"/>
<protein>
    <submittedName>
        <fullName evidence="1">Uncharacterized protein</fullName>
    </submittedName>
</protein>
<evidence type="ECO:0000313" key="1">
    <source>
        <dbReference type="EMBL" id="KAJ3511338.1"/>
    </source>
</evidence>
<accession>A0A9W8K4H8</accession>
<keyword evidence="2" id="KW-1185">Reference proteome</keyword>
<proteinExistence type="predicted"/>
<dbReference type="Proteomes" id="UP001148786">
    <property type="component" value="Unassembled WGS sequence"/>
</dbReference>
<evidence type="ECO:0000313" key="2">
    <source>
        <dbReference type="Proteomes" id="UP001148786"/>
    </source>
</evidence>
<gene>
    <name evidence="1" type="ORF">NLJ89_g4155</name>
</gene>
<reference evidence="1" key="1">
    <citation type="submission" date="2022-07" db="EMBL/GenBank/DDBJ databases">
        <title>Genome Sequence of Agrocybe chaxingu.</title>
        <authorList>
            <person name="Buettner E."/>
        </authorList>
    </citation>
    <scope>NUCLEOTIDE SEQUENCE</scope>
    <source>
        <strain evidence="1">MP-N11</strain>
    </source>
</reference>
<name>A0A9W8K4H8_9AGAR</name>